<feature type="transmembrane region" description="Helical" evidence="2">
    <location>
        <begin position="271"/>
        <end position="300"/>
    </location>
</feature>
<feature type="compositionally biased region" description="Polar residues" evidence="1">
    <location>
        <begin position="1"/>
        <end position="10"/>
    </location>
</feature>
<evidence type="ECO:0000259" key="3">
    <source>
        <dbReference type="Pfam" id="PF20152"/>
    </source>
</evidence>
<dbReference type="Proteomes" id="UP000092993">
    <property type="component" value="Unassembled WGS sequence"/>
</dbReference>
<protein>
    <recommendedName>
        <fullName evidence="3">DUF6534 domain-containing protein</fullName>
    </recommendedName>
</protein>
<dbReference type="AlphaFoldDB" id="A0A1C7MN04"/>
<dbReference type="EMBL" id="LUGG01000003">
    <property type="protein sequence ID" value="OBZ76374.1"/>
    <property type="molecule type" value="Genomic_DNA"/>
</dbReference>
<feature type="transmembrane region" description="Helical" evidence="2">
    <location>
        <begin position="87"/>
        <end position="111"/>
    </location>
</feature>
<feature type="transmembrane region" description="Helical" evidence="2">
    <location>
        <begin position="48"/>
        <end position="66"/>
    </location>
</feature>
<evidence type="ECO:0000313" key="5">
    <source>
        <dbReference type="Proteomes" id="UP000092993"/>
    </source>
</evidence>
<evidence type="ECO:0000256" key="2">
    <source>
        <dbReference type="SAM" id="Phobius"/>
    </source>
</evidence>
<dbReference type="OrthoDB" id="2535105at2759"/>
<keyword evidence="5" id="KW-1185">Reference proteome</keyword>
<feature type="domain" description="DUF6534" evidence="3">
    <location>
        <begin position="243"/>
        <end position="330"/>
    </location>
</feature>
<name>A0A1C7MN04_GRIFR</name>
<sequence>MISESITTTSKSRETGMAKQSAISTSGQSWVLKRYAVPTKHVPSLNNTFGAMLIGTYIATMIYGLTTHQTYRYFRLYASDGWGLKSTVICLWVLDSFSTALSLHYCYYYLVMNYFNPEGLLEAVWSVQLVVAISSLVTIIAHLFLIRRIYLLGHNRVLTAAVTAIAIVRLGESNRVITTLSGAHLVCDPGFGFAVTIEASVSRVNVARWKLYNAPISDSQIHPGRVQKICGLYVANFHRFSLSVISDTFITIALCVSLHGTRTGYKWSDSLINILIVYTINTGLLTTMFTLATLICLVLMPKNLIYFGIFTVTTKLHPNSLLAILNSRRSIADRGAEAFEAGSFGLKTRTIRSSLPPWECIASTCRDPFKRIPAPSVIDEIVNSYKTRQNSEQT</sequence>
<keyword evidence="2" id="KW-0472">Membrane</keyword>
<feature type="region of interest" description="Disordered" evidence="1">
    <location>
        <begin position="1"/>
        <end position="21"/>
    </location>
</feature>
<evidence type="ECO:0000313" key="4">
    <source>
        <dbReference type="EMBL" id="OBZ76374.1"/>
    </source>
</evidence>
<gene>
    <name evidence="4" type="ORF">A0H81_03414</name>
</gene>
<dbReference type="InterPro" id="IPR045339">
    <property type="entry name" value="DUF6534"/>
</dbReference>
<reference evidence="4 5" key="1">
    <citation type="submission" date="2016-03" db="EMBL/GenBank/DDBJ databases">
        <title>Whole genome sequencing of Grifola frondosa 9006-11.</title>
        <authorList>
            <person name="Min B."/>
            <person name="Park H."/>
            <person name="Kim J.-G."/>
            <person name="Cho H."/>
            <person name="Oh Y.-L."/>
            <person name="Kong W.-S."/>
            <person name="Choi I.-G."/>
        </authorList>
    </citation>
    <scope>NUCLEOTIDE SEQUENCE [LARGE SCALE GENOMIC DNA]</scope>
    <source>
        <strain evidence="4 5">9006-11</strain>
    </source>
</reference>
<organism evidence="4 5">
    <name type="scientific">Grifola frondosa</name>
    <name type="common">Maitake</name>
    <name type="synonym">Polyporus frondosus</name>
    <dbReference type="NCBI Taxonomy" id="5627"/>
    <lineage>
        <taxon>Eukaryota</taxon>
        <taxon>Fungi</taxon>
        <taxon>Dikarya</taxon>
        <taxon>Basidiomycota</taxon>
        <taxon>Agaricomycotina</taxon>
        <taxon>Agaricomycetes</taxon>
        <taxon>Polyporales</taxon>
        <taxon>Grifolaceae</taxon>
        <taxon>Grifola</taxon>
    </lineage>
</organism>
<dbReference type="PANTHER" id="PTHR40465:SF1">
    <property type="entry name" value="DUF6534 DOMAIN-CONTAINING PROTEIN"/>
    <property type="match status" value="1"/>
</dbReference>
<evidence type="ECO:0000256" key="1">
    <source>
        <dbReference type="SAM" id="MobiDB-lite"/>
    </source>
</evidence>
<accession>A0A1C7MN04</accession>
<feature type="transmembrane region" description="Helical" evidence="2">
    <location>
        <begin position="123"/>
        <end position="146"/>
    </location>
</feature>
<dbReference type="OMA" id="DTFIHPT"/>
<dbReference type="Pfam" id="PF20152">
    <property type="entry name" value="DUF6534"/>
    <property type="match status" value="1"/>
</dbReference>
<keyword evidence="2" id="KW-0812">Transmembrane</keyword>
<dbReference type="PANTHER" id="PTHR40465">
    <property type="entry name" value="CHROMOSOME 1, WHOLE GENOME SHOTGUN SEQUENCE"/>
    <property type="match status" value="1"/>
</dbReference>
<comment type="caution">
    <text evidence="4">The sequence shown here is derived from an EMBL/GenBank/DDBJ whole genome shotgun (WGS) entry which is preliminary data.</text>
</comment>
<keyword evidence="2" id="KW-1133">Transmembrane helix</keyword>
<proteinExistence type="predicted"/>